<dbReference type="EMBL" id="ACGP01000106">
    <property type="protein sequence ID" value="EEI25013.1"/>
    <property type="molecule type" value="Genomic_DNA"/>
</dbReference>
<keyword evidence="2" id="KW-1185">Reference proteome</keyword>
<reference evidence="1 2" key="1">
    <citation type="submission" date="2009-01" db="EMBL/GenBank/DDBJ databases">
        <authorList>
            <person name="Qin X."/>
            <person name="Bachman B."/>
            <person name="Battles P."/>
            <person name="Bell A."/>
            <person name="Bess C."/>
            <person name="Bickham C."/>
            <person name="Chaboub L."/>
            <person name="Chen D."/>
            <person name="Coyle M."/>
            <person name="Deiros D.R."/>
            <person name="Dinh H."/>
            <person name="Forbes L."/>
            <person name="Fowler G."/>
            <person name="Francisco L."/>
            <person name="Fu Q."/>
            <person name="Gubbala S."/>
            <person name="Hale W."/>
            <person name="Han Y."/>
            <person name="Hemphill L."/>
            <person name="Highlander S.K."/>
            <person name="Hirani K."/>
            <person name="Hogues M."/>
            <person name="Jackson L."/>
            <person name="Jakkamsetti A."/>
            <person name="Javaid M."/>
            <person name="Jiang H."/>
            <person name="Korchina V."/>
            <person name="Kovar C."/>
            <person name="Lara F."/>
            <person name="Lee S."/>
            <person name="Mata R."/>
            <person name="Mathew T."/>
            <person name="Moen C."/>
            <person name="Morales K."/>
            <person name="Munidasa M."/>
            <person name="Nazareth L."/>
            <person name="Ngo R."/>
            <person name="Nguyen L."/>
            <person name="Okwuonu G."/>
            <person name="Ongeri F."/>
            <person name="Patil S."/>
            <person name="Petrosino J."/>
            <person name="Pham C."/>
            <person name="Pham P."/>
            <person name="Pu L.-L."/>
            <person name="Puazo M."/>
            <person name="Raj R."/>
            <person name="Reid J."/>
            <person name="Rouhana J."/>
            <person name="Saada N."/>
            <person name="Shang Y."/>
            <person name="Simmons D."/>
            <person name="Thornton R."/>
            <person name="Warren J."/>
            <person name="Weissenberger G."/>
            <person name="Zhang J."/>
            <person name="Zhang L."/>
            <person name="Zhou C."/>
            <person name="Zhu D."/>
            <person name="Muzny D."/>
            <person name="Worley K."/>
            <person name="Gibbs R."/>
        </authorList>
    </citation>
    <scope>NUCLEOTIDE SEQUENCE [LARGE SCALE GENOMIC DNA]</scope>
    <source>
        <strain evidence="2">ATCC 8290 / DSM 20176 / CCUG 30140 / JCM 1155 / KCTC 3500 / NBRC 15886 / NCIMB 8040 / NRRL B-1843 / 9</strain>
    </source>
</reference>
<dbReference type="HOGENOM" id="CLU_3081128_0_0_9"/>
<organism evidence="1 2">
    <name type="scientific">Lentilactobacillus hilgardii (strain ATCC 8290 / DSM 20176 / CCUG 30140 / JCM 1155 / KCTC 3500 / NBRC 15886 / NCIMB 8040 / NRRL B-1843 / 9)</name>
    <dbReference type="NCBI Taxonomy" id="1423757"/>
    <lineage>
        <taxon>Bacteria</taxon>
        <taxon>Bacillati</taxon>
        <taxon>Bacillota</taxon>
        <taxon>Bacilli</taxon>
        <taxon>Lactobacillales</taxon>
        <taxon>Lactobacillaceae</taxon>
        <taxon>Lentilactobacillus</taxon>
    </lineage>
</organism>
<evidence type="ECO:0000313" key="2">
    <source>
        <dbReference type="Proteomes" id="UP000003752"/>
    </source>
</evidence>
<dbReference type="Proteomes" id="UP000003752">
    <property type="component" value="Unassembled WGS sequence"/>
</dbReference>
<gene>
    <name evidence="1" type="ORF">HMPREF0519_0862</name>
</gene>
<evidence type="ECO:0000313" key="1">
    <source>
        <dbReference type="EMBL" id="EEI25013.1"/>
    </source>
</evidence>
<comment type="caution">
    <text evidence="1">The sequence shown here is derived from an EMBL/GenBank/DDBJ whole genome shotgun (WGS) entry which is preliminary data.</text>
</comment>
<proteinExistence type="predicted"/>
<sequence>MPSFKASIQATNQVLGYTDFCEINMNFLWINNEFTMVKWLKPFFRSTSLYTK</sequence>
<accession>C0XI01</accession>
<name>C0XI01_LENH9</name>
<dbReference type="AlphaFoldDB" id="C0XI01"/>
<protein>
    <submittedName>
        <fullName evidence="1">Uncharacterized protein</fullName>
    </submittedName>
</protein>